<dbReference type="Gene3D" id="3.30.720.120">
    <property type="match status" value="1"/>
</dbReference>
<dbReference type="Gene3D" id="3.30.720.110">
    <property type="match status" value="1"/>
</dbReference>
<feature type="signal peptide" evidence="1">
    <location>
        <begin position="1"/>
        <end position="19"/>
    </location>
</feature>
<protein>
    <submittedName>
        <fullName evidence="3">VOC family protein</fullName>
    </submittedName>
</protein>
<dbReference type="SUPFAM" id="SSF54593">
    <property type="entry name" value="Glyoxalase/Bleomycin resistance protein/Dihydroxybiphenyl dioxygenase"/>
    <property type="match status" value="1"/>
</dbReference>
<gene>
    <name evidence="3" type="ORF">J3U88_19055</name>
</gene>
<evidence type="ECO:0000259" key="2">
    <source>
        <dbReference type="PROSITE" id="PS51819"/>
    </source>
</evidence>
<dbReference type="Proteomes" id="UP000664417">
    <property type="component" value="Unassembled WGS sequence"/>
</dbReference>
<dbReference type="EMBL" id="JAFREP010000018">
    <property type="protein sequence ID" value="MBO1320584.1"/>
    <property type="molecule type" value="Genomic_DNA"/>
</dbReference>
<evidence type="ECO:0000313" key="4">
    <source>
        <dbReference type="Proteomes" id="UP000664417"/>
    </source>
</evidence>
<feature type="domain" description="VOC" evidence="2">
    <location>
        <begin position="22"/>
        <end position="146"/>
    </location>
</feature>
<feature type="chain" id="PRO_5035302543" evidence="1">
    <location>
        <begin position="20"/>
        <end position="170"/>
    </location>
</feature>
<dbReference type="RefSeq" id="WP_207860538.1">
    <property type="nucleotide sequence ID" value="NZ_JAFREP010000018.1"/>
</dbReference>
<dbReference type="AlphaFoldDB" id="A0A8J7QBE3"/>
<dbReference type="Pfam" id="PF00903">
    <property type="entry name" value="Glyoxalase"/>
    <property type="match status" value="1"/>
</dbReference>
<dbReference type="InterPro" id="IPR004360">
    <property type="entry name" value="Glyas_Fos-R_dOase_dom"/>
</dbReference>
<proteinExistence type="predicted"/>
<organism evidence="3 4">
    <name type="scientific">Acanthopleuribacter pedis</name>
    <dbReference type="NCBI Taxonomy" id="442870"/>
    <lineage>
        <taxon>Bacteria</taxon>
        <taxon>Pseudomonadati</taxon>
        <taxon>Acidobacteriota</taxon>
        <taxon>Holophagae</taxon>
        <taxon>Acanthopleuribacterales</taxon>
        <taxon>Acanthopleuribacteraceae</taxon>
        <taxon>Acanthopleuribacter</taxon>
    </lineage>
</organism>
<comment type="caution">
    <text evidence="3">The sequence shown here is derived from an EMBL/GenBank/DDBJ whole genome shotgun (WGS) entry which is preliminary data.</text>
</comment>
<dbReference type="InterPro" id="IPR037523">
    <property type="entry name" value="VOC_core"/>
</dbReference>
<keyword evidence="4" id="KW-1185">Reference proteome</keyword>
<evidence type="ECO:0000313" key="3">
    <source>
        <dbReference type="EMBL" id="MBO1320584.1"/>
    </source>
</evidence>
<name>A0A8J7QBE3_9BACT</name>
<evidence type="ECO:0000256" key="1">
    <source>
        <dbReference type="SAM" id="SignalP"/>
    </source>
</evidence>
<sequence>MKAVLSLALFLVCSLSSFAMDQPLQTMTYGVISEKIEASRDFYAKHFGFKVVFQNEWYIHMVSDTDARFQIAFMKPNHPTQPPVFQPGFAGKGLFITLEVKDVKALYKKIKAAGVTISYELADEAWGERHFAIVDPNGVALNISQRLETVSETYKDGFVKPETEKSAPQD</sequence>
<reference evidence="3" key="1">
    <citation type="submission" date="2021-03" db="EMBL/GenBank/DDBJ databases">
        <authorList>
            <person name="Wang G."/>
        </authorList>
    </citation>
    <scope>NUCLEOTIDE SEQUENCE</scope>
    <source>
        <strain evidence="3">KCTC 12899</strain>
    </source>
</reference>
<accession>A0A8J7QBE3</accession>
<dbReference type="InterPro" id="IPR029068">
    <property type="entry name" value="Glyas_Bleomycin-R_OHBP_Dase"/>
</dbReference>
<keyword evidence="1" id="KW-0732">Signal</keyword>
<dbReference type="PROSITE" id="PS51819">
    <property type="entry name" value="VOC"/>
    <property type="match status" value="1"/>
</dbReference>